<protein>
    <submittedName>
        <fullName evidence="2">Transposase</fullName>
    </submittedName>
</protein>
<keyword evidence="1" id="KW-0175">Coiled coil</keyword>
<reference evidence="2" key="1">
    <citation type="submission" date="2020-12" db="EMBL/GenBank/DDBJ databases">
        <title>Leucobacter sp. CAS1, isolated from Chromium sludge.</title>
        <authorList>
            <person name="Xu Z."/>
        </authorList>
    </citation>
    <scope>NUCLEOTIDE SEQUENCE</scope>
    <source>
        <strain evidence="2">CSA1</strain>
    </source>
</reference>
<dbReference type="Pfam" id="PF01527">
    <property type="entry name" value="HTH_Tnp_1"/>
    <property type="match status" value="1"/>
</dbReference>
<dbReference type="GO" id="GO:0006313">
    <property type="term" value="P:DNA transposition"/>
    <property type="evidence" value="ECO:0007669"/>
    <property type="project" value="InterPro"/>
</dbReference>
<keyword evidence="3" id="KW-1185">Reference proteome</keyword>
<accession>A0A934Q7X5</accession>
<dbReference type="GO" id="GO:0004803">
    <property type="term" value="F:transposase activity"/>
    <property type="evidence" value="ECO:0007669"/>
    <property type="project" value="InterPro"/>
</dbReference>
<dbReference type="AlphaFoldDB" id="A0A934Q7X5"/>
<dbReference type="InterPro" id="IPR036388">
    <property type="entry name" value="WH-like_DNA-bd_sf"/>
</dbReference>
<feature type="coiled-coil region" evidence="1">
    <location>
        <begin position="63"/>
        <end position="90"/>
    </location>
</feature>
<proteinExistence type="predicted"/>
<dbReference type="SUPFAM" id="SSF46689">
    <property type="entry name" value="Homeodomain-like"/>
    <property type="match status" value="1"/>
</dbReference>
<comment type="caution">
    <text evidence="2">The sequence shown here is derived from an EMBL/GenBank/DDBJ whole genome shotgun (WGS) entry which is preliminary data.</text>
</comment>
<dbReference type="Gene3D" id="1.10.10.10">
    <property type="entry name" value="Winged helix-like DNA-binding domain superfamily/Winged helix DNA-binding domain"/>
    <property type="match status" value="1"/>
</dbReference>
<evidence type="ECO:0000313" key="3">
    <source>
        <dbReference type="Proteomes" id="UP000608530"/>
    </source>
</evidence>
<evidence type="ECO:0000256" key="1">
    <source>
        <dbReference type="SAM" id="Coils"/>
    </source>
</evidence>
<sequence length="104" mass="11701">MPKKYDPEVKVRAVRMVTEALPDHPNPTSAVRHVAGLLGVGVEALRTWYRQAQMDAGAKPGITTDIAEENRRLRRENAELRKANEVLKAASIFFAKELDHPRTK</sequence>
<gene>
    <name evidence="2" type="ORF">JD276_06795</name>
</gene>
<dbReference type="GO" id="GO:0003677">
    <property type="term" value="F:DNA binding"/>
    <property type="evidence" value="ECO:0007669"/>
    <property type="project" value="InterPro"/>
</dbReference>
<name>A0A934Q7X5_9MICO</name>
<dbReference type="RefSeq" id="WP_200114907.1">
    <property type="nucleotide sequence ID" value="NZ_JAEHOH010000008.1"/>
</dbReference>
<dbReference type="EMBL" id="JAEHOH010000008">
    <property type="protein sequence ID" value="MBK0418741.1"/>
    <property type="molecule type" value="Genomic_DNA"/>
</dbReference>
<dbReference type="InterPro" id="IPR009057">
    <property type="entry name" value="Homeodomain-like_sf"/>
</dbReference>
<dbReference type="Proteomes" id="UP000608530">
    <property type="component" value="Unassembled WGS sequence"/>
</dbReference>
<organism evidence="2 3">
    <name type="scientific">Leucobacter chromiisoli</name>
    <dbReference type="NCBI Taxonomy" id="2796471"/>
    <lineage>
        <taxon>Bacteria</taxon>
        <taxon>Bacillati</taxon>
        <taxon>Actinomycetota</taxon>
        <taxon>Actinomycetes</taxon>
        <taxon>Micrococcales</taxon>
        <taxon>Microbacteriaceae</taxon>
        <taxon>Leucobacter</taxon>
    </lineage>
</organism>
<dbReference type="InterPro" id="IPR002514">
    <property type="entry name" value="Transposase_8"/>
</dbReference>
<evidence type="ECO:0000313" key="2">
    <source>
        <dbReference type="EMBL" id="MBK0418741.1"/>
    </source>
</evidence>